<dbReference type="AlphaFoldDB" id="A0A7Z1AY60"/>
<name>A0A7Z1AY60_9PSEU</name>
<sequence>MIGGDPFKIVFDTMETAKSDLHNTANQHAQAAGDQLNRMMATRDGDWFDSAADDAAEAYAYAQKQSGDYADQLTAEGIRWGHVGDDGRNTLGAVKGYIRQIGL</sequence>
<organism evidence="1 2">
    <name type="scientific">Actinophytocola xinjiangensis</name>
    <dbReference type="NCBI Taxonomy" id="485602"/>
    <lineage>
        <taxon>Bacteria</taxon>
        <taxon>Bacillati</taxon>
        <taxon>Actinomycetota</taxon>
        <taxon>Actinomycetes</taxon>
        <taxon>Pseudonocardiales</taxon>
        <taxon>Pseudonocardiaceae</taxon>
    </lineage>
</organism>
<gene>
    <name evidence="1" type="ORF">BLA60_14575</name>
</gene>
<evidence type="ECO:0000313" key="1">
    <source>
        <dbReference type="EMBL" id="OLF11196.1"/>
    </source>
</evidence>
<dbReference type="RefSeq" id="WP_075133357.1">
    <property type="nucleotide sequence ID" value="NZ_MSIF01000005.1"/>
</dbReference>
<dbReference type="EMBL" id="MSIF01000005">
    <property type="protein sequence ID" value="OLF11196.1"/>
    <property type="molecule type" value="Genomic_DNA"/>
</dbReference>
<dbReference type="Proteomes" id="UP000185696">
    <property type="component" value="Unassembled WGS sequence"/>
</dbReference>
<reference evidence="1 2" key="1">
    <citation type="submission" date="2016-12" db="EMBL/GenBank/DDBJ databases">
        <title>The draft genome sequence of Actinophytocola xinjiangensis.</title>
        <authorList>
            <person name="Wang W."/>
            <person name="Yuan L."/>
        </authorList>
    </citation>
    <scope>NUCLEOTIDE SEQUENCE [LARGE SCALE GENOMIC DNA]</scope>
    <source>
        <strain evidence="1 2">CGMCC 4.4663</strain>
    </source>
</reference>
<keyword evidence="2" id="KW-1185">Reference proteome</keyword>
<protein>
    <submittedName>
        <fullName evidence="1">Uncharacterized protein</fullName>
    </submittedName>
</protein>
<evidence type="ECO:0000313" key="2">
    <source>
        <dbReference type="Proteomes" id="UP000185696"/>
    </source>
</evidence>
<accession>A0A7Z1AY60</accession>
<comment type="caution">
    <text evidence="1">The sequence shown here is derived from an EMBL/GenBank/DDBJ whole genome shotgun (WGS) entry which is preliminary data.</text>
</comment>
<proteinExistence type="predicted"/>